<dbReference type="STRING" id="282197.SAMN04488517_102291"/>
<keyword evidence="3 5" id="KW-1005">Bacterial flagellum biogenesis</keyword>
<gene>
    <name evidence="6" type="primary">flgD</name>
    <name evidence="6" type="ORF">JAN5088_02244</name>
</gene>
<dbReference type="EMBL" id="CXPG01000020">
    <property type="protein sequence ID" value="CTQ33462.1"/>
    <property type="molecule type" value="Genomic_DNA"/>
</dbReference>
<organism evidence="6 7">
    <name type="scientific">Jannaschia rubra</name>
    <dbReference type="NCBI Taxonomy" id="282197"/>
    <lineage>
        <taxon>Bacteria</taxon>
        <taxon>Pseudomonadati</taxon>
        <taxon>Pseudomonadota</taxon>
        <taxon>Alphaproteobacteria</taxon>
        <taxon>Rhodobacterales</taxon>
        <taxon>Roseobacteraceae</taxon>
        <taxon>Jannaschia</taxon>
    </lineage>
</organism>
<keyword evidence="7" id="KW-1185">Reference proteome</keyword>
<accession>A0A0M6XRX3</accession>
<name>A0A0M6XRX3_9RHOB</name>
<sequence>MDVTAPTLGSAATASIAAPASGTSPTSDFDTFLRLLTAQIRNQDPLEPADSTAYTAQLATFSNVEQSVKTNDLLSQMIQRLDSQQVSGAAGWIGMEVRHAGPVAHDGGSTVLHAKVNPVADRAELVIMGIDGKEVARHPIDPKAETLRWPASGQGGTVPAGQYRLHVDAWAGDRQLEPTTVDHYARVTEVVLANGGAEMILPGGVRLPAGDMQSIRRPAT</sequence>
<evidence type="ECO:0000256" key="5">
    <source>
        <dbReference type="RuleBase" id="RU362076"/>
    </source>
</evidence>
<proteinExistence type="inferred from homology"/>
<dbReference type="Proteomes" id="UP000048908">
    <property type="component" value="Unassembled WGS sequence"/>
</dbReference>
<evidence type="ECO:0000256" key="2">
    <source>
        <dbReference type="ARBA" id="ARBA00016013"/>
    </source>
</evidence>
<reference evidence="6 7" key="1">
    <citation type="submission" date="2015-07" db="EMBL/GenBank/DDBJ databases">
        <authorList>
            <person name="Noorani M."/>
        </authorList>
    </citation>
    <scope>NUCLEOTIDE SEQUENCE [LARGE SCALE GENOMIC DNA]</scope>
    <source>
        <strain evidence="6 7">CECT 5088</strain>
    </source>
</reference>
<evidence type="ECO:0000256" key="4">
    <source>
        <dbReference type="ARBA" id="ARBA00024746"/>
    </source>
</evidence>
<evidence type="ECO:0000256" key="3">
    <source>
        <dbReference type="ARBA" id="ARBA00022795"/>
    </source>
</evidence>
<dbReference type="OrthoDB" id="9785233at2"/>
<evidence type="ECO:0000256" key="1">
    <source>
        <dbReference type="ARBA" id="ARBA00010577"/>
    </source>
</evidence>
<dbReference type="RefSeq" id="WP_055682866.1">
    <property type="nucleotide sequence ID" value="NZ_CXPG01000020.1"/>
</dbReference>
<dbReference type="GO" id="GO:0044781">
    <property type="term" value="P:bacterial-type flagellum organization"/>
    <property type="evidence" value="ECO:0007669"/>
    <property type="project" value="UniProtKB-UniRule"/>
</dbReference>
<evidence type="ECO:0000313" key="6">
    <source>
        <dbReference type="EMBL" id="CTQ33462.1"/>
    </source>
</evidence>
<protein>
    <recommendedName>
        <fullName evidence="2 5">Basal-body rod modification protein FlgD</fullName>
    </recommendedName>
</protein>
<comment type="similarity">
    <text evidence="1 5">Belongs to the FlgD family.</text>
</comment>
<comment type="function">
    <text evidence="4 5">Required for flagellar hook formation. May act as a scaffolding protein.</text>
</comment>
<evidence type="ECO:0000313" key="7">
    <source>
        <dbReference type="Proteomes" id="UP000048908"/>
    </source>
</evidence>
<dbReference type="Pfam" id="PF03963">
    <property type="entry name" value="FlgD"/>
    <property type="match status" value="1"/>
</dbReference>
<dbReference type="AlphaFoldDB" id="A0A0M6XRX3"/>
<dbReference type="InterPro" id="IPR005648">
    <property type="entry name" value="FlgD"/>
</dbReference>